<proteinExistence type="predicted"/>
<comment type="caution">
    <text evidence="1">The sequence shown here is derived from an EMBL/GenBank/DDBJ whole genome shotgun (WGS) entry which is preliminary data.</text>
</comment>
<evidence type="ECO:0000313" key="1">
    <source>
        <dbReference type="EMBL" id="KAL2322015.1"/>
    </source>
</evidence>
<evidence type="ECO:0000313" key="2">
    <source>
        <dbReference type="Proteomes" id="UP001603857"/>
    </source>
</evidence>
<dbReference type="AlphaFoldDB" id="A0ABD1LER2"/>
<keyword evidence="2" id="KW-1185">Reference proteome</keyword>
<dbReference type="Proteomes" id="UP001603857">
    <property type="component" value="Unassembled WGS sequence"/>
</dbReference>
<gene>
    <name evidence="1" type="ORF">Fmac_026394</name>
</gene>
<name>A0ABD1LER2_9FABA</name>
<protein>
    <submittedName>
        <fullName evidence="1">Uncharacterized protein</fullName>
    </submittedName>
</protein>
<reference evidence="1 2" key="1">
    <citation type="submission" date="2024-08" db="EMBL/GenBank/DDBJ databases">
        <title>Insights into the chromosomal genome structure of Flemingia macrophylla.</title>
        <authorList>
            <person name="Ding Y."/>
            <person name="Zhao Y."/>
            <person name="Bi W."/>
            <person name="Wu M."/>
            <person name="Zhao G."/>
            <person name="Gong Y."/>
            <person name="Li W."/>
            <person name="Zhang P."/>
        </authorList>
    </citation>
    <scope>NUCLEOTIDE SEQUENCE [LARGE SCALE GENOMIC DNA]</scope>
    <source>
        <strain evidence="1">DYQJB</strain>
        <tissue evidence="1">Leaf</tissue>
    </source>
</reference>
<organism evidence="1 2">
    <name type="scientific">Flemingia macrophylla</name>
    <dbReference type="NCBI Taxonomy" id="520843"/>
    <lineage>
        <taxon>Eukaryota</taxon>
        <taxon>Viridiplantae</taxon>
        <taxon>Streptophyta</taxon>
        <taxon>Embryophyta</taxon>
        <taxon>Tracheophyta</taxon>
        <taxon>Spermatophyta</taxon>
        <taxon>Magnoliopsida</taxon>
        <taxon>eudicotyledons</taxon>
        <taxon>Gunneridae</taxon>
        <taxon>Pentapetalae</taxon>
        <taxon>rosids</taxon>
        <taxon>fabids</taxon>
        <taxon>Fabales</taxon>
        <taxon>Fabaceae</taxon>
        <taxon>Papilionoideae</taxon>
        <taxon>50 kb inversion clade</taxon>
        <taxon>NPAAA clade</taxon>
        <taxon>indigoferoid/millettioid clade</taxon>
        <taxon>Phaseoleae</taxon>
        <taxon>Flemingia</taxon>
    </lineage>
</organism>
<sequence>MAEELVKKSDLVIGMKMLHFEVEEADEELHHLLLEVHPGPPPPPLIFGHVSFQQEDTQSNPSSSLGQWPREQLLWAPPTSTITTTEGTSDGHDNNHRELFFLLRSTPPGVTRLLFLKPAHLWPALKPIAKAHLQVHLFTFLSQETSIYVLRLASLLLVETFAAAF</sequence>
<dbReference type="EMBL" id="JBGMDY010000009">
    <property type="protein sequence ID" value="KAL2322015.1"/>
    <property type="molecule type" value="Genomic_DNA"/>
</dbReference>
<accession>A0ABD1LER2</accession>